<proteinExistence type="predicted"/>
<evidence type="ECO:0000256" key="1">
    <source>
        <dbReference type="SAM" id="MobiDB-lite"/>
    </source>
</evidence>
<keyword evidence="3" id="KW-1185">Reference proteome</keyword>
<protein>
    <submittedName>
        <fullName evidence="2">Uncharacterized protein</fullName>
    </submittedName>
</protein>
<name>A0AAV6JT95_9ERIC</name>
<feature type="compositionally biased region" description="Low complexity" evidence="1">
    <location>
        <begin position="88"/>
        <end position="100"/>
    </location>
</feature>
<evidence type="ECO:0000313" key="3">
    <source>
        <dbReference type="Proteomes" id="UP000823749"/>
    </source>
</evidence>
<organism evidence="2 3">
    <name type="scientific">Rhododendron griersonianum</name>
    <dbReference type="NCBI Taxonomy" id="479676"/>
    <lineage>
        <taxon>Eukaryota</taxon>
        <taxon>Viridiplantae</taxon>
        <taxon>Streptophyta</taxon>
        <taxon>Embryophyta</taxon>
        <taxon>Tracheophyta</taxon>
        <taxon>Spermatophyta</taxon>
        <taxon>Magnoliopsida</taxon>
        <taxon>eudicotyledons</taxon>
        <taxon>Gunneridae</taxon>
        <taxon>Pentapetalae</taxon>
        <taxon>asterids</taxon>
        <taxon>Ericales</taxon>
        <taxon>Ericaceae</taxon>
        <taxon>Ericoideae</taxon>
        <taxon>Rhodoreae</taxon>
        <taxon>Rhododendron</taxon>
    </lineage>
</organism>
<accession>A0AAV6JT95</accession>
<dbReference type="AlphaFoldDB" id="A0AAV6JT95"/>
<reference evidence="2" key="1">
    <citation type="submission" date="2020-08" db="EMBL/GenBank/DDBJ databases">
        <title>Plant Genome Project.</title>
        <authorList>
            <person name="Zhang R.-G."/>
        </authorList>
    </citation>
    <scope>NUCLEOTIDE SEQUENCE</scope>
    <source>
        <strain evidence="2">WSP0</strain>
        <tissue evidence="2">Leaf</tissue>
    </source>
</reference>
<dbReference type="EMBL" id="JACTNZ010000007">
    <property type="protein sequence ID" value="KAG5542584.1"/>
    <property type="molecule type" value="Genomic_DNA"/>
</dbReference>
<dbReference type="Proteomes" id="UP000823749">
    <property type="component" value="Chromosome 7"/>
</dbReference>
<sequence length="330" mass="34021">MLGLTFFYLRPNHMMEDGLFMVSNDVDMTEMFVLHDGLARDIECFVSHPDVENDDEEELGWEGVPPGFEHDEEEELGGAGNDSDGDSDGACSGLRDSSSSDGDDIEDVVVTREASPCPLIPTGRKDVSSGVRRGRGAGRGVPKGRGLSRGRGVAIGVPTGGGKGVAIGVPTGGGRGMARGVTTERAVTRSWASQRGVTLGTGVGRGVAARGGVSRGKEVVVAARGVSRGKPVVVAARGILSRGKGMAVQIGGDRAVEIGGTIKDQTGASGVARAIQIGGQPSLPTFRNGKKIIFKSALGGGYQPGWKIARIGDGIFSSQVYNGITKGSTQ</sequence>
<gene>
    <name evidence="2" type="ORF">RHGRI_022194</name>
</gene>
<comment type="caution">
    <text evidence="2">The sequence shown here is derived from an EMBL/GenBank/DDBJ whole genome shotgun (WGS) entry which is preliminary data.</text>
</comment>
<feature type="compositionally biased region" description="Gly residues" evidence="1">
    <location>
        <begin position="137"/>
        <end position="149"/>
    </location>
</feature>
<evidence type="ECO:0000313" key="2">
    <source>
        <dbReference type="EMBL" id="KAG5542584.1"/>
    </source>
</evidence>
<feature type="region of interest" description="Disordered" evidence="1">
    <location>
        <begin position="52"/>
        <end position="155"/>
    </location>
</feature>